<evidence type="ECO:0000313" key="2">
    <source>
        <dbReference type="EMBL" id="EHN58663.1"/>
    </source>
</evidence>
<comment type="caution">
    <text evidence="2">The sequence shown here is derived from an EMBL/GenBank/DDBJ whole genome shotgun (WGS) entry which is preliminary data.</text>
</comment>
<evidence type="ECO:0000259" key="1">
    <source>
        <dbReference type="PROSITE" id="PS51725"/>
    </source>
</evidence>
<dbReference type="OrthoDB" id="165368at2"/>
<proteinExistence type="predicted"/>
<dbReference type="InterPro" id="IPR011008">
    <property type="entry name" value="Dimeric_a/b-barrel"/>
</dbReference>
<dbReference type="eggNOG" id="COG1359">
    <property type="taxonomic scope" value="Bacteria"/>
</dbReference>
<dbReference type="Proteomes" id="UP000004959">
    <property type="component" value="Chromosome"/>
</dbReference>
<gene>
    <name evidence="2" type="ORF">OKIT_0549</name>
</gene>
<dbReference type="SUPFAM" id="SSF54909">
    <property type="entry name" value="Dimeric alpha+beta barrel"/>
    <property type="match status" value="1"/>
</dbReference>
<protein>
    <recommendedName>
        <fullName evidence="1">ABM domain-containing protein</fullName>
    </recommendedName>
</protein>
<dbReference type="Gene3D" id="3.30.70.100">
    <property type="match status" value="1"/>
</dbReference>
<dbReference type="InterPro" id="IPR007138">
    <property type="entry name" value="ABM_dom"/>
</dbReference>
<dbReference type="AlphaFoldDB" id="G9WHT9"/>
<evidence type="ECO:0000313" key="3">
    <source>
        <dbReference type="Proteomes" id="UP000004959"/>
    </source>
</evidence>
<reference evidence="2 3" key="1">
    <citation type="journal article" date="2012" name="PLoS ONE">
        <title>Functional divergence in the genus oenococcus as predicted by genome sequencing of the newly-described species, Oenococcus kitaharae.</title>
        <authorList>
            <person name="Borneman A.R."/>
            <person name="McCarthy J.M."/>
            <person name="Chambers P.J."/>
            <person name="Bartowsky E.J."/>
        </authorList>
    </citation>
    <scope>NUCLEOTIDE SEQUENCE [LARGE SCALE GENOMIC DNA]</scope>
    <source>
        <strain evidence="3">DSM17330</strain>
    </source>
</reference>
<feature type="domain" description="ABM" evidence="1">
    <location>
        <begin position="5"/>
        <end position="98"/>
    </location>
</feature>
<accession>G9WHT9</accession>
<name>G9WHT9_9LACO</name>
<organism evidence="2 3">
    <name type="scientific">Oenococcus kitaharae DSM 17330</name>
    <dbReference type="NCBI Taxonomy" id="1045004"/>
    <lineage>
        <taxon>Bacteria</taxon>
        <taxon>Bacillati</taxon>
        <taxon>Bacillota</taxon>
        <taxon>Bacilli</taxon>
        <taxon>Lactobacillales</taxon>
        <taxon>Lactobacillaceae</taxon>
        <taxon>Oenococcus</taxon>
    </lineage>
</organism>
<dbReference type="RefSeq" id="WP_007745090.1">
    <property type="nucleotide sequence ID" value="NZ_CM001398.1"/>
</dbReference>
<sequence>MMNKFCKFSKLQATKGNGDQLLKLLLKASKELEPVGNCFCYIVGMDPHEPDAVYVYEVWENEAAHNDSLKLPAVRNLIKAAGPILDRLLALRTCLRALLYMAS</sequence>
<dbReference type="PATRIC" id="fig|1045004.4.peg.547"/>
<dbReference type="HOGENOM" id="CLU_154488_2_0_9"/>
<dbReference type="EMBL" id="AFVZ01000001">
    <property type="protein sequence ID" value="EHN58663.1"/>
    <property type="molecule type" value="Genomic_DNA"/>
</dbReference>
<dbReference type="Pfam" id="PF03992">
    <property type="entry name" value="ABM"/>
    <property type="match status" value="1"/>
</dbReference>
<dbReference type="PROSITE" id="PS51725">
    <property type="entry name" value="ABM"/>
    <property type="match status" value="1"/>
</dbReference>
<keyword evidence="3" id="KW-1185">Reference proteome</keyword>